<dbReference type="InterPro" id="IPR036291">
    <property type="entry name" value="NAD(P)-bd_dom_sf"/>
</dbReference>
<dbReference type="GO" id="GO:0016616">
    <property type="term" value="F:oxidoreductase activity, acting on the CH-OH group of donors, NAD or NADP as acceptor"/>
    <property type="evidence" value="ECO:0007669"/>
    <property type="project" value="TreeGrafter"/>
</dbReference>
<accession>A0A1M2VCF3</accession>
<dbReference type="CDD" id="cd05233">
    <property type="entry name" value="SDR_c"/>
    <property type="match status" value="1"/>
</dbReference>
<dbReference type="InterPro" id="IPR020904">
    <property type="entry name" value="Sc_DH/Rdtase_CS"/>
</dbReference>
<dbReference type="OMA" id="HYRTTDP"/>
<keyword evidence="1" id="KW-0521">NADP</keyword>
<evidence type="ECO:0000313" key="3">
    <source>
        <dbReference type="Proteomes" id="UP000184267"/>
    </source>
</evidence>
<dbReference type="Gene3D" id="3.40.50.720">
    <property type="entry name" value="NAD(P)-binding Rossmann-like Domain"/>
    <property type="match status" value="2"/>
</dbReference>
<comment type="caution">
    <text evidence="2">The sequence shown here is derived from an EMBL/GenBank/DDBJ whole genome shotgun (WGS) entry which is preliminary data.</text>
</comment>
<dbReference type="SUPFAM" id="SSF51735">
    <property type="entry name" value="NAD(P)-binding Rossmann-fold domains"/>
    <property type="match status" value="2"/>
</dbReference>
<dbReference type="PRINTS" id="PR00081">
    <property type="entry name" value="GDHRDH"/>
</dbReference>
<dbReference type="Proteomes" id="UP000184267">
    <property type="component" value="Unassembled WGS sequence"/>
</dbReference>
<dbReference type="Pfam" id="PF00106">
    <property type="entry name" value="adh_short"/>
    <property type="match status" value="2"/>
</dbReference>
<proteinExistence type="predicted"/>
<name>A0A1M2VCF3_TRAPU</name>
<gene>
    <name evidence="2" type="ORF">TRAPUB_3875</name>
</gene>
<protein>
    <submittedName>
        <fullName evidence="2">C-factor</fullName>
    </submittedName>
</protein>
<keyword evidence="3" id="KW-1185">Reference proteome</keyword>
<evidence type="ECO:0000313" key="2">
    <source>
        <dbReference type="EMBL" id="OJT05310.1"/>
    </source>
</evidence>
<reference evidence="2 3" key="1">
    <citation type="submission" date="2016-10" db="EMBL/GenBank/DDBJ databases">
        <title>Genome sequence of the basidiomycete white-rot fungus Trametes pubescens.</title>
        <authorList>
            <person name="Makela M.R."/>
            <person name="Granchi Z."/>
            <person name="Peng M."/>
            <person name="De Vries R.P."/>
            <person name="Grigoriev I."/>
            <person name="Riley R."/>
            <person name="Hilden K."/>
        </authorList>
    </citation>
    <scope>NUCLEOTIDE SEQUENCE [LARGE SCALE GENOMIC DNA]</scope>
    <source>
        <strain evidence="2 3">FBCC735</strain>
    </source>
</reference>
<dbReference type="EMBL" id="MNAD01001469">
    <property type="protein sequence ID" value="OJT05310.1"/>
    <property type="molecule type" value="Genomic_DNA"/>
</dbReference>
<feature type="non-terminal residue" evidence="2">
    <location>
        <position position="1"/>
    </location>
</feature>
<dbReference type="PANTHER" id="PTHR45458">
    <property type="entry name" value="SHORT-CHAIN DEHYDROGENASE/REDUCTASE SDR"/>
    <property type="match status" value="1"/>
</dbReference>
<sequence length="376" mass="39809">ASRGIGLEIVRQLLESPDNLVVAACRTPDKATALSALKDTVKGTLHIVQLDTSDFDSVRALPAQLEPILGSTGLDYLINNAGIGADDTAFKFDPEKMLTVFRTNTIGPALVSQVTLPFLEKGTAKKILHVSSTLGSIASSDEWGAHGASYSMSKSALNMLTYKQKAERPDLIAITLCPGWVKTDMGTQAAKLEPAESVAGILKVITTATKEDSGKYIRYNGEIIPCNAGIWIHDTAFTLDPDALLTLVRTNVAGPALLAQVVLPLLAAAPTKKVLHISSTGGSIGSVAQIPREFARLASYPISKAALNMLVCKQSVERPDLTVIALCPGWVQTDMGGEGAVLTPEESVAGIIKVITTATKEESGKFLRYDGASVPW</sequence>
<dbReference type="InterPro" id="IPR002347">
    <property type="entry name" value="SDR_fam"/>
</dbReference>
<dbReference type="PANTHER" id="PTHR45458:SF1">
    <property type="entry name" value="SHORT CHAIN DEHYDROGENASE"/>
    <property type="match status" value="1"/>
</dbReference>
<evidence type="ECO:0000256" key="1">
    <source>
        <dbReference type="ARBA" id="ARBA00022857"/>
    </source>
</evidence>
<dbReference type="InterPro" id="IPR052184">
    <property type="entry name" value="SDR_enzymes"/>
</dbReference>
<dbReference type="PROSITE" id="PS00061">
    <property type="entry name" value="ADH_SHORT"/>
    <property type="match status" value="1"/>
</dbReference>
<dbReference type="OrthoDB" id="7289984at2759"/>
<dbReference type="CDD" id="cd05325">
    <property type="entry name" value="carb_red_sniffer_like_SDR_c"/>
    <property type="match status" value="1"/>
</dbReference>
<organism evidence="2 3">
    <name type="scientific">Trametes pubescens</name>
    <name type="common">White-rot fungus</name>
    <dbReference type="NCBI Taxonomy" id="154538"/>
    <lineage>
        <taxon>Eukaryota</taxon>
        <taxon>Fungi</taxon>
        <taxon>Dikarya</taxon>
        <taxon>Basidiomycota</taxon>
        <taxon>Agaricomycotina</taxon>
        <taxon>Agaricomycetes</taxon>
        <taxon>Polyporales</taxon>
        <taxon>Polyporaceae</taxon>
        <taxon>Trametes</taxon>
    </lineage>
</organism>
<dbReference type="AlphaFoldDB" id="A0A1M2VCF3"/>